<dbReference type="CDD" id="cd01127">
    <property type="entry name" value="TrwB_TraG_TraD_VirD4"/>
    <property type="match status" value="1"/>
</dbReference>
<evidence type="ECO:0000313" key="10">
    <source>
        <dbReference type="Proteomes" id="UP000731465"/>
    </source>
</evidence>
<protein>
    <submittedName>
        <fullName evidence="9">Type IV secretory system conjugative DNA transfer family protein</fullName>
    </submittedName>
</protein>
<dbReference type="InterPro" id="IPR027417">
    <property type="entry name" value="P-loop_NTPase"/>
</dbReference>
<sequence>MGQQKKKFKLNMMYVVPVLVIIGFIALCYVGSLLLMHLNGLPLEKAGPFTAFRYFPIYKNSPVKSVRLTVIFCAAFPFLVSAGIAVLFYITKYKPRALHGDARFATYMEIKKAGLVARDSYDKTILVGQYKEHGRNEYLCYGGYQFVMLAAPTRSGKGVGVVIPNCLNYSDSLVVLDIKLENFDKTSGFRAKSGQEVYLFAPYDECESERQEGKPAPMRTHRYNPLGYVSSDPVDRIGDIDSIAQAFYNNPNSKDKFFDEQAKDLFRGITMLVLETPGIPHTLGEVFRQSSGYGKALPEHLNEMIEKAKSEGRPYSDECVAAISRVCTLSDNTFAGVKGSMQVPLMPWANARVDASTSANDFDLRDVRKKRMTIYVGITPNKLAEAKNIINLFFDQLINLNTKTLPQQDKSLKYQCLMILDEFTAAGKINQIAQSISYQAGYNMRVLTIIQNKSQLEDVYGKPGALTLMSNHALMIMYAPSPVVQSDANEYSEMLGYQTVKNTSHSRSFGKQGSRSDSTSDQKRALMLPQELKEMDMWEEIVSLEHTKPIRCGKIKYFEDPTFTARVDWQIPEIPLVDLEEFMQSTKAGAKILSNTSESENEPADLDQIGKNDVPSQDEIISRLDQIPENKLVDVISLVKQSSLLNKLSIPELKMNYGGTSEDSKKRMLSDFFESSPDDETLDEVLEQSDLSEDEQETLSLMQEFTVDENSNSQKGLLVSEEYKQVQAADVLAKFGFSSIKESDEIPEDLDSINAQLESLFGNALSA</sequence>
<comment type="similarity">
    <text evidence="2">Belongs to the VirD4/TraG family.</text>
</comment>
<dbReference type="SUPFAM" id="SSF52540">
    <property type="entry name" value="P-loop containing nucleoside triphosphate hydrolases"/>
    <property type="match status" value="1"/>
</dbReference>
<evidence type="ECO:0000256" key="7">
    <source>
        <dbReference type="SAM" id="MobiDB-lite"/>
    </source>
</evidence>
<dbReference type="EMBL" id="JAGFNY010000013">
    <property type="protein sequence ID" value="MBW7570264.1"/>
    <property type="molecule type" value="Genomic_DNA"/>
</dbReference>
<keyword evidence="3" id="KW-1003">Cell membrane</keyword>
<evidence type="ECO:0000256" key="6">
    <source>
        <dbReference type="ARBA" id="ARBA00023136"/>
    </source>
</evidence>
<dbReference type="RefSeq" id="WP_219937486.1">
    <property type="nucleotide sequence ID" value="NZ_JAGFNY010000013.1"/>
</dbReference>
<evidence type="ECO:0000256" key="3">
    <source>
        <dbReference type="ARBA" id="ARBA00022475"/>
    </source>
</evidence>
<organism evidence="9 10">
    <name type="scientific">Succinivibrio faecicola</name>
    <dbReference type="NCBI Taxonomy" id="2820300"/>
    <lineage>
        <taxon>Bacteria</taxon>
        <taxon>Pseudomonadati</taxon>
        <taxon>Pseudomonadota</taxon>
        <taxon>Gammaproteobacteria</taxon>
        <taxon>Aeromonadales</taxon>
        <taxon>Succinivibrionaceae</taxon>
        <taxon>Succinivibrio</taxon>
    </lineage>
</organism>
<reference evidence="9 10" key="1">
    <citation type="submission" date="2021-03" db="EMBL/GenBank/DDBJ databases">
        <title>Succinivibrio sp. nov. isolated from feces of cow.</title>
        <authorList>
            <person name="Choi J.-Y."/>
        </authorList>
    </citation>
    <scope>NUCLEOTIDE SEQUENCE [LARGE SCALE GENOMIC DNA]</scope>
    <source>
        <strain evidence="9 10">AGMB01872</strain>
    </source>
</reference>
<comment type="subcellular location">
    <subcellularLocation>
        <location evidence="1">Cell membrane</location>
        <topology evidence="1">Multi-pass membrane protein</topology>
    </subcellularLocation>
</comment>
<dbReference type="PANTHER" id="PTHR37937:SF1">
    <property type="entry name" value="CONJUGATIVE TRANSFER: DNA TRANSPORT"/>
    <property type="match status" value="1"/>
</dbReference>
<feature type="compositionally biased region" description="Polar residues" evidence="7">
    <location>
        <begin position="502"/>
        <end position="517"/>
    </location>
</feature>
<evidence type="ECO:0000256" key="5">
    <source>
        <dbReference type="ARBA" id="ARBA00022989"/>
    </source>
</evidence>
<keyword evidence="4 8" id="KW-0812">Transmembrane</keyword>
<accession>A0ABS7DG36</accession>
<dbReference type="InterPro" id="IPR051539">
    <property type="entry name" value="T4SS-coupling_protein"/>
</dbReference>
<dbReference type="Pfam" id="PF02534">
    <property type="entry name" value="T4SS-DNA_transf"/>
    <property type="match status" value="1"/>
</dbReference>
<dbReference type="Proteomes" id="UP000731465">
    <property type="component" value="Unassembled WGS sequence"/>
</dbReference>
<feature type="transmembrane region" description="Helical" evidence="8">
    <location>
        <begin position="12"/>
        <end position="35"/>
    </location>
</feature>
<comment type="caution">
    <text evidence="9">The sequence shown here is derived from an EMBL/GenBank/DDBJ whole genome shotgun (WGS) entry which is preliminary data.</text>
</comment>
<evidence type="ECO:0000256" key="2">
    <source>
        <dbReference type="ARBA" id="ARBA00008806"/>
    </source>
</evidence>
<feature type="region of interest" description="Disordered" evidence="7">
    <location>
        <begin position="593"/>
        <end position="612"/>
    </location>
</feature>
<evidence type="ECO:0000256" key="8">
    <source>
        <dbReference type="SAM" id="Phobius"/>
    </source>
</evidence>
<evidence type="ECO:0000313" key="9">
    <source>
        <dbReference type="EMBL" id="MBW7570264.1"/>
    </source>
</evidence>
<gene>
    <name evidence="9" type="ORF">J5V48_05075</name>
</gene>
<keyword evidence="10" id="KW-1185">Reference proteome</keyword>
<dbReference type="PANTHER" id="PTHR37937">
    <property type="entry name" value="CONJUGATIVE TRANSFER: DNA TRANSPORT"/>
    <property type="match status" value="1"/>
</dbReference>
<proteinExistence type="inferred from homology"/>
<dbReference type="Gene3D" id="3.40.50.300">
    <property type="entry name" value="P-loop containing nucleotide triphosphate hydrolases"/>
    <property type="match status" value="1"/>
</dbReference>
<feature type="transmembrane region" description="Helical" evidence="8">
    <location>
        <begin position="68"/>
        <end position="90"/>
    </location>
</feature>
<keyword evidence="6 8" id="KW-0472">Membrane</keyword>
<keyword evidence="5 8" id="KW-1133">Transmembrane helix</keyword>
<name>A0ABS7DG36_9GAMM</name>
<evidence type="ECO:0000256" key="4">
    <source>
        <dbReference type="ARBA" id="ARBA00022692"/>
    </source>
</evidence>
<evidence type="ECO:0000256" key="1">
    <source>
        <dbReference type="ARBA" id="ARBA00004651"/>
    </source>
</evidence>
<dbReference type="InterPro" id="IPR003688">
    <property type="entry name" value="TraG/VirD4"/>
</dbReference>
<feature type="region of interest" description="Disordered" evidence="7">
    <location>
        <begin position="502"/>
        <end position="522"/>
    </location>
</feature>